<dbReference type="InterPro" id="IPR002048">
    <property type="entry name" value="EF_hand_dom"/>
</dbReference>
<accession>A0A9W6BFX5</accession>
<dbReference type="Pfam" id="PF10507">
    <property type="entry name" value="TMEM65"/>
    <property type="match status" value="1"/>
</dbReference>
<dbReference type="AlphaFoldDB" id="A0A9W6BFX5"/>
<proteinExistence type="predicted"/>
<dbReference type="InterPro" id="IPR011992">
    <property type="entry name" value="EF-hand-dom_pair"/>
</dbReference>
<keyword evidence="3 5" id="KW-1133">Transmembrane helix</keyword>
<evidence type="ECO:0000313" key="8">
    <source>
        <dbReference type="Proteomes" id="UP001165080"/>
    </source>
</evidence>
<dbReference type="SUPFAM" id="SSF47473">
    <property type="entry name" value="EF-hand"/>
    <property type="match status" value="1"/>
</dbReference>
<gene>
    <name evidence="7" type="primary">PLEST004614</name>
    <name evidence="7" type="ORF">PLESTB_000489500</name>
</gene>
<feature type="transmembrane region" description="Helical" evidence="5">
    <location>
        <begin position="173"/>
        <end position="191"/>
    </location>
</feature>
<evidence type="ECO:0000259" key="6">
    <source>
        <dbReference type="PROSITE" id="PS50222"/>
    </source>
</evidence>
<evidence type="ECO:0000256" key="1">
    <source>
        <dbReference type="ARBA" id="ARBA00004141"/>
    </source>
</evidence>
<keyword evidence="2 5" id="KW-0812">Transmembrane</keyword>
<dbReference type="PROSITE" id="PS50222">
    <property type="entry name" value="EF_HAND_2"/>
    <property type="match status" value="1"/>
</dbReference>
<dbReference type="GO" id="GO:0005739">
    <property type="term" value="C:mitochondrion"/>
    <property type="evidence" value="ECO:0007669"/>
    <property type="project" value="TreeGrafter"/>
</dbReference>
<feature type="domain" description="EF-hand" evidence="6">
    <location>
        <begin position="123"/>
        <end position="160"/>
    </location>
</feature>
<keyword evidence="4 5" id="KW-0472">Membrane</keyword>
<dbReference type="PANTHER" id="PTHR21706">
    <property type="entry name" value="TRANSMEMBRANE PROTEIN 65"/>
    <property type="match status" value="1"/>
</dbReference>
<comment type="caution">
    <text evidence="7">The sequence shown here is derived from an EMBL/GenBank/DDBJ whole genome shotgun (WGS) entry which is preliminary data.</text>
</comment>
<evidence type="ECO:0000256" key="2">
    <source>
        <dbReference type="ARBA" id="ARBA00022692"/>
    </source>
</evidence>
<comment type="subcellular location">
    <subcellularLocation>
        <location evidence="1">Membrane</location>
        <topology evidence="1">Multi-pass membrane protein</topology>
    </subcellularLocation>
</comment>
<dbReference type="EMBL" id="BRXU01000004">
    <property type="protein sequence ID" value="GLC51318.1"/>
    <property type="molecule type" value="Genomic_DNA"/>
</dbReference>
<evidence type="ECO:0000313" key="7">
    <source>
        <dbReference type="EMBL" id="GLC51318.1"/>
    </source>
</evidence>
<feature type="transmembrane region" description="Helical" evidence="5">
    <location>
        <begin position="267"/>
        <end position="287"/>
    </location>
</feature>
<dbReference type="GO" id="GO:0005509">
    <property type="term" value="F:calcium ion binding"/>
    <property type="evidence" value="ECO:0007669"/>
    <property type="project" value="InterPro"/>
</dbReference>
<dbReference type="PANTHER" id="PTHR21706:SF15">
    <property type="entry name" value="TRANSMEMBRANE PROTEIN 65"/>
    <property type="match status" value="1"/>
</dbReference>
<keyword evidence="8" id="KW-1185">Reference proteome</keyword>
<sequence length="295" mass="31570">MTMIVRSLRDHRRALSPLMTALQDCVASPCCSGRDFPYPHNGIKQEGLRIDASAPSCSGRQHVWRGWRYCSTGSPPEQPGDGLEAAFARNPHAAAQALAAKLSPAQRAVLAAALAQHTEMQQINDAYWEELFKAHDVNGDSPGTLSRDEFQAAMLAHTSLIENRNKVPPSSSALQVVFLASAIPFIGFGFLDNAIMLVAGEEIDNMFGLRLGLSTLASAGLGNAVADVIGVGAAKYIEQVVRWLPFVKEPKLSKVQQAMPRTQKAKLAGAMVGVLIGCLAGLTPLFVSGSFFTAR</sequence>
<dbReference type="Proteomes" id="UP001165080">
    <property type="component" value="Unassembled WGS sequence"/>
</dbReference>
<name>A0A9W6BFX5_9CHLO</name>
<organism evidence="7 8">
    <name type="scientific">Pleodorina starrii</name>
    <dbReference type="NCBI Taxonomy" id="330485"/>
    <lineage>
        <taxon>Eukaryota</taxon>
        <taxon>Viridiplantae</taxon>
        <taxon>Chlorophyta</taxon>
        <taxon>core chlorophytes</taxon>
        <taxon>Chlorophyceae</taxon>
        <taxon>CS clade</taxon>
        <taxon>Chlamydomonadales</taxon>
        <taxon>Volvocaceae</taxon>
        <taxon>Pleodorina</taxon>
    </lineage>
</organism>
<dbReference type="GO" id="GO:0016020">
    <property type="term" value="C:membrane"/>
    <property type="evidence" value="ECO:0007669"/>
    <property type="project" value="UniProtKB-SubCell"/>
</dbReference>
<dbReference type="InterPro" id="IPR019537">
    <property type="entry name" value="TMEM65"/>
</dbReference>
<dbReference type="Gene3D" id="1.10.238.10">
    <property type="entry name" value="EF-hand"/>
    <property type="match status" value="1"/>
</dbReference>
<dbReference type="OrthoDB" id="430821at2759"/>
<evidence type="ECO:0000256" key="4">
    <source>
        <dbReference type="ARBA" id="ARBA00023136"/>
    </source>
</evidence>
<protein>
    <recommendedName>
        <fullName evidence="6">EF-hand domain-containing protein</fullName>
    </recommendedName>
</protein>
<evidence type="ECO:0000256" key="5">
    <source>
        <dbReference type="SAM" id="Phobius"/>
    </source>
</evidence>
<evidence type="ECO:0000256" key="3">
    <source>
        <dbReference type="ARBA" id="ARBA00022989"/>
    </source>
</evidence>
<reference evidence="7 8" key="1">
    <citation type="journal article" date="2023" name="Commun. Biol.">
        <title>Reorganization of the ancestral sex-determining regions during the evolution of trioecy in Pleodorina starrii.</title>
        <authorList>
            <person name="Takahashi K."/>
            <person name="Suzuki S."/>
            <person name="Kawai-Toyooka H."/>
            <person name="Yamamoto K."/>
            <person name="Hamaji T."/>
            <person name="Ootsuki R."/>
            <person name="Yamaguchi H."/>
            <person name="Kawachi M."/>
            <person name="Higashiyama T."/>
            <person name="Nozaki H."/>
        </authorList>
    </citation>
    <scope>NUCLEOTIDE SEQUENCE [LARGE SCALE GENOMIC DNA]</scope>
    <source>
        <strain evidence="7 8">NIES-4479</strain>
    </source>
</reference>